<proteinExistence type="predicted"/>
<name>A0A1F5AZ57_9BACT</name>
<protein>
    <recommendedName>
        <fullName evidence="3">Serine protease</fullName>
    </recommendedName>
</protein>
<dbReference type="Proteomes" id="UP000176639">
    <property type="component" value="Unassembled WGS sequence"/>
</dbReference>
<dbReference type="Gene3D" id="2.40.10.120">
    <property type="match status" value="1"/>
</dbReference>
<dbReference type="AlphaFoldDB" id="A0A1F5AZ57"/>
<dbReference type="SUPFAM" id="SSF50494">
    <property type="entry name" value="Trypsin-like serine proteases"/>
    <property type="match status" value="1"/>
</dbReference>
<gene>
    <name evidence="1" type="ORF">A2Z10_02480</name>
</gene>
<dbReference type="EMBL" id="MEYI01000034">
    <property type="protein sequence ID" value="OGD23619.1"/>
    <property type="molecule type" value="Genomic_DNA"/>
</dbReference>
<evidence type="ECO:0000313" key="2">
    <source>
        <dbReference type="Proteomes" id="UP000176639"/>
    </source>
</evidence>
<reference evidence="1 2" key="1">
    <citation type="journal article" date="2016" name="Nat. Commun.">
        <title>Thousands of microbial genomes shed light on interconnected biogeochemical processes in an aquifer system.</title>
        <authorList>
            <person name="Anantharaman K."/>
            <person name="Brown C.T."/>
            <person name="Hug L.A."/>
            <person name="Sharon I."/>
            <person name="Castelle C.J."/>
            <person name="Probst A.J."/>
            <person name="Thomas B.C."/>
            <person name="Singh A."/>
            <person name="Wilkins M.J."/>
            <person name="Karaoz U."/>
            <person name="Brodie E.L."/>
            <person name="Williams K.H."/>
            <person name="Hubbard S.S."/>
            <person name="Banfield J.F."/>
        </authorList>
    </citation>
    <scope>NUCLEOTIDE SEQUENCE [LARGE SCALE GENOMIC DNA]</scope>
</reference>
<accession>A0A1F5AZ57</accession>
<dbReference type="Pfam" id="PF13365">
    <property type="entry name" value="Trypsin_2"/>
    <property type="match status" value="1"/>
</dbReference>
<dbReference type="InterPro" id="IPR009003">
    <property type="entry name" value="Peptidase_S1_PA"/>
</dbReference>
<comment type="caution">
    <text evidence="1">The sequence shown here is derived from an EMBL/GenBank/DDBJ whole genome shotgun (WGS) entry which is preliminary data.</text>
</comment>
<evidence type="ECO:0000313" key="1">
    <source>
        <dbReference type="EMBL" id="OGD23619.1"/>
    </source>
</evidence>
<evidence type="ECO:0008006" key="3">
    <source>
        <dbReference type="Google" id="ProtNLM"/>
    </source>
</evidence>
<dbReference type="PANTHER" id="PTHR22939">
    <property type="entry name" value="SERINE PROTEASE FAMILY S1C HTRA-RELATED"/>
    <property type="match status" value="1"/>
</dbReference>
<dbReference type="PANTHER" id="PTHR22939:SF129">
    <property type="entry name" value="SERINE PROTEASE HTRA2, MITOCHONDRIAL"/>
    <property type="match status" value="1"/>
</dbReference>
<sequence length="243" mass="26129">MKKIIITGTLVLVGGMAGAFAAIFLSSYAQSIPVLSGMDIFDVRKDQAVIVNKTEQVVIEQQLAFQKAYEKNVPAIVAVKSVLYGNTQVSGVGFIVSSDGLVVTRREWVSSATGSKVVVTRGENDIPADVVKVSEERGLVLLKIKASGLPVVSFAKNEERKLGEEVFLIGMKRGTKEMISFMNAGVIKSIDGDFMETNIMEDFRLATGTPLFTITGDVLGINSVNSAGYVFAISSDAITKFLY</sequence>
<organism evidence="1 2">
    <name type="scientific">Candidatus Azambacteria bacterium RBG_16_47_10</name>
    <dbReference type="NCBI Taxonomy" id="1797292"/>
    <lineage>
        <taxon>Bacteria</taxon>
        <taxon>Candidatus Azamiibacteriota</taxon>
    </lineage>
</organism>